<reference evidence="5 6" key="1">
    <citation type="submission" date="2018-05" db="EMBL/GenBank/DDBJ databases">
        <title>Genome Sequence of an Efficient Indole-Degrading Bacterium, Alcaligenes sp.YBY.</title>
        <authorList>
            <person name="Yang B."/>
        </authorList>
    </citation>
    <scope>NUCLEOTIDE SEQUENCE [LARGE SCALE GENOMIC DNA]</scope>
    <source>
        <strain evidence="5 6">YBY</strain>
    </source>
</reference>
<dbReference type="RefSeq" id="WP_086060703.1">
    <property type="nucleotide sequence ID" value="NZ_CP048039.1"/>
</dbReference>
<evidence type="ECO:0000313" key="5">
    <source>
        <dbReference type="EMBL" id="PWE12667.1"/>
    </source>
</evidence>
<evidence type="ECO:0000256" key="1">
    <source>
        <dbReference type="ARBA" id="ARBA00023015"/>
    </source>
</evidence>
<keyword evidence="1" id="KW-0805">Transcription regulation</keyword>
<evidence type="ECO:0000256" key="2">
    <source>
        <dbReference type="ARBA" id="ARBA00023125"/>
    </source>
</evidence>
<organism evidence="5 6">
    <name type="scientific">Alcaligenes faecalis</name>
    <dbReference type="NCBI Taxonomy" id="511"/>
    <lineage>
        <taxon>Bacteria</taxon>
        <taxon>Pseudomonadati</taxon>
        <taxon>Pseudomonadota</taxon>
        <taxon>Betaproteobacteria</taxon>
        <taxon>Burkholderiales</taxon>
        <taxon>Alcaligenaceae</taxon>
        <taxon>Alcaligenes</taxon>
    </lineage>
</organism>
<proteinExistence type="predicted"/>
<keyword evidence="2" id="KW-0238">DNA-binding</keyword>
<dbReference type="InterPro" id="IPR008920">
    <property type="entry name" value="TF_FadR/GntR_C"/>
</dbReference>
<dbReference type="Pfam" id="PF00392">
    <property type="entry name" value="GntR"/>
    <property type="match status" value="1"/>
</dbReference>
<dbReference type="Proteomes" id="UP000245216">
    <property type="component" value="Unassembled WGS sequence"/>
</dbReference>
<gene>
    <name evidence="5" type="ORF">DF183_18025</name>
</gene>
<dbReference type="InterPro" id="IPR000524">
    <property type="entry name" value="Tscrpt_reg_HTH_GntR"/>
</dbReference>
<dbReference type="Pfam" id="PF07729">
    <property type="entry name" value="FCD"/>
    <property type="match status" value="1"/>
</dbReference>
<keyword evidence="3" id="KW-0804">Transcription</keyword>
<comment type="caution">
    <text evidence="5">The sequence shown here is derived from an EMBL/GenBank/DDBJ whole genome shotgun (WGS) entry which is preliminary data.</text>
</comment>
<dbReference type="SUPFAM" id="SSF46785">
    <property type="entry name" value="Winged helix' DNA-binding domain"/>
    <property type="match status" value="1"/>
</dbReference>
<protein>
    <submittedName>
        <fullName evidence="5">GntR family transcriptional regulator</fullName>
    </submittedName>
</protein>
<dbReference type="EMBL" id="QEXO01000005">
    <property type="protein sequence ID" value="PWE12667.1"/>
    <property type="molecule type" value="Genomic_DNA"/>
</dbReference>
<reference evidence="5 6" key="2">
    <citation type="submission" date="2018-05" db="EMBL/GenBank/DDBJ databases">
        <authorList>
            <person name="Lanie J.A."/>
            <person name="Ng W.-L."/>
            <person name="Kazmierczak K.M."/>
            <person name="Andrzejewski T.M."/>
            <person name="Davidsen T.M."/>
            <person name="Wayne K.J."/>
            <person name="Tettelin H."/>
            <person name="Glass J.I."/>
            <person name="Rusch D."/>
            <person name="Podicherti R."/>
            <person name="Tsui H.-C.T."/>
            <person name="Winkler M.E."/>
        </authorList>
    </citation>
    <scope>NUCLEOTIDE SEQUENCE [LARGE SCALE GENOMIC DNA]</scope>
    <source>
        <strain evidence="5 6">YBY</strain>
    </source>
</reference>
<evidence type="ECO:0000313" key="6">
    <source>
        <dbReference type="Proteomes" id="UP000245216"/>
    </source>
</evidence>
<dbReference type="SMART" id="SM00345">
    <property type="entry name" value="HTH_GNTR"/>
    <property type="match status" value="1"/>
</dbReference>
<evidence type="ECO:0000259" key="4">
    <source>
        <dbReference type="PROSITE" id="PS50949"/>
    </source>
</evidence>
<accession>A0A2U2BFC4</accession>
<dbReference type="InterPro" id="IPR011711">
    <property type="entry name" value="GntR_C"/>
</dbReference>
<sequence length="233" mass="25800">MATSTGKSTQASKAETLVDTIYRDTRKRLNAGDWHPGDRLLDYELAERFGCTRMPVRQALLRLVNEGLLNSTTRGFQVPVLTDAMVRDIFELRRILEPAAAALAVNIADRDQLHAGLSKAIDLAKVAMVHKDAALMFSANASFRQAWLQCVHNERLLDAIAMSADHANQVRFANTSDTDNYQVTVEALEKLGKALTSGDPEYARNEMVGFLKLAEASYFLRRQQIDSAPAFGS</sequence>
<name>A0A2U2BFC4_ALCFA</name>
<dbReference type="SUPFAM" id="SSF48008">
    <property type="entry name" value="GntR ligand-binding domain-like"/>
    <property type="match status" value="1"/>
</dbReference>
<dbReference type="InterPro" id="IPR036388">
    <property type="entry name" value="WH-like_DNA-bd_sf"/>
</dbReference>
<dbReference type="GO" id="GO:0003677">
    <property type="term" value="F:DNA binding"/>
    <property type="evidence" value="ECO:0007669"/>
    <property type="project" value="UniProtKB-KW"/>
</dbReference>
<dbReference type="InterPro" id="IPR036390">
    <property type="entry name" value="WH_DNA-bd_sf"/>
</dbReference>
<dbReference type="PROSITE" id="PS50949">
    <property type="entry name" value="HTH_GNTR"/>
    <property type="match status" value="1"/>
</dbReference>
<dbReference type="PANTHER" id="PTHR43537">
    <property type="entry name" value="TRANSCRIPTIONAL REGULATOR, GNTR FAMILY"/>
    <property type="match status" value="1"/>
</dbReference>
<dbReference type="PANTHER" id="PTHR43537:SF24">
    <property type="entry name" value="GLUCONATE OPERON TRANSCRIPTIONAL REPRESSOR"/>
    <property type="match status" value="1"/>
</dbReference>
<dbReference type="SMART" id="SM00895">
    <property type="entry name" value="FCD"/>
    <property type="match status" value="1"/>
</dbReference>
<dbReference type="AlphaFoldDB" id="A0A2U2BFC4"/>
<dbReference type="Gene3D" id="1.20.120.530">
    <property type="entry name" value="GntR ligand-binding domain-like"/>
    <property type="match status" value="1"/>
</dbReference>
<dbReference type="GO" id="GO:0003700">
    <property type="term" value="F:DNA-binding transcription factor activity"/>
    <property type="evidence" value="ECO:0007669"/>
    <property type="project" value="InterPro"/>
</dbReference>
<feature type="domain" description="HTH gntR-type" evidence="4">
    <location>
        <begin position="15"/>
        <end position="81"/>
    </location>
</feature>
<evidence type="ECO:0000256" key="3">
    <source>
        <dbReference type="ARBA" id="ARBA00023163"/>
    </source>
</evidence>
<dbReference type="Gene3D" id="1.10.10.10">
    <property type="entry name" value="Winged helix-like DNA-binding domain superfamily/Winged helix DNA-binding domain"/>
    <property type="match status" value="1"/>
</dbReference>